<dbReference type="EMBL" id="SGXG01000001">
    <property type="protein sequence ID" value="RZS96456.1"/>
    <property type="molecule type" value="Genomic_DNA"/>
</dbReference>
<accession>A0A4Q7P8F0</accession>
<organism evidence="2 3">
    <name type="scientific">Cecembia calidifontis</name>
    <dbReference type="NCBI Taxonomy" id="1187080"/>
    <lineage>
        <taxon>Bacteria</taxon>
        <taxon>Pseudomonadati</taxon>
        <taxon>Bacteroidota</taxon>
        <taxon>Cytophagia</taxon>
        <taxon>Cytophagales</taxon>
        <taxon>Cyclobacteriaceae</taxon>
        <taxon>Cecembia</taxon>
    </lineage>
</organism>
<comment type="caution">
    <text evidence="2">The sequence shown here is derived from an EMBL/GenBank/DDBJ whole genome shotgun (WGS) entry which is preliminary data.</text>
</comment>
<dbReference type="AlphaFoldDB" id="A0A4Q7P8F0"/>
<dbReference type="InterPro" id="IPR025316">
    <property type="entry name" value="DUF4221"/>
</dbReference>
<evidence type="ECO:0000256" key="1">
    <source>
        <dbReference type="SAM" id="SignalP"/>
    </source>
</evidence>
<gene>
    <name evidence="2" type="ORF">BC751_2027</name>
</gene>
<feature type="signal peptide" evidence="1">
    <location>
        <begin position="1"/>
        <end position="18"/>
    </location>
</feature>
<feature type="chain" id="PRO_5020891805" evidence="1">
    <location>
        <begin position="19"/>
        <end position="374"/>
    </location>
</feature>
<dbReference type="Pfam" id="PF13970">
    <property type="entry name" value="DUF4221"/>
    <property type="match status" value="1"/>
</dbReference>
<reference evidence="2 3" key="1">
    <citation type="submission" date="2019-02" db="EMBL/GenBank/DDBJ databases">
        <title>Genomic Encyclopedia of Archaeal and Bacterial Type Strains, Phase II (KMG-II): from individual species to whole genera.</title>
        <authorList>
            <person name="Goeker M."/>
        </authorList>
    </citation>
    <scope>NUCLEOTIDE SEQUENCE [LARGE SCALE GENOMIC DNA]</scope>
    <source>
        <strain evidence="2 3">DSM 21411</strain>
    </source>
</reference>
<evidence type="ECO:0000313" key="3">
    <source>
        <dbReference type="Proteomes" id="UP000292209"/>
    </source>
</evidence>
<protein>
    <submittedName>
        <fullName evidence="2">Uncharacterized protein DUF4221</fullName>
    </submittedName>
</protein>
<keyword evidence="1" id="KW-0732">Signal</keyword>
<name>A0A4Q7P8F0_9BACT</name>
<dbReference type="Proteomes" id="UP000292209">
    <property type="component" value="Unassembled WGS sequence"/>
</dbReference>
<dbReference type="OrthoDB" id="819481at2"/>
<proteinExistence type="predicted"/>
<evidence type="ECO:0000313" key="2">
    <source>
        <dbReference type="EMBL" id="RZS96456.1"/>
    </source>
</evidence>
<dbReference type="RefSeq" id="WP_130275389.1">
    <property type="nucleotide sequence ID" value="NZ_SGXG01000001.1"/>
</dbReference>
<sequence>MKFFKSLSLFTLWILVWACSGPSGSIDISTKYSLDTLLIDSGASIINLEENLAYSGLSMDGKKLFHFDPNSLTLQVINLENAKLEKEIVFEKEGPDGIGDWFIGFKVWDDSTFFLQGDNRFYKIDLGGNLKEKIGVDHLFYIQEELTKSFCHTGFSVLQNKIYNVITTFGTPEFELLIYDFKEDAYQLKVIPGSENLKSSTVITYFGKSSFTYVTGFSIVDFSDGFILHNRSYPQIAFYRIDSDSIQLINPASSFYQDVPKVDKVKEVHSEKESDEFKKELEKRMSFLIPLWDEKNQKIYRWGYKLSSTNTNIENPEYDNYLFVMDIELNIVEEFQIPEVRMKPYRIFLVDNQIFLYHNFEDELGFIRVGFIKR</sequence>
<keyword evidence="3" id="KW-1185">Reference proteome</keyword>